<evidence type="ECO:0000313" key="2">
    <source>
        <dbReference type="Proteomes" id="UP001226574"/>
    </source>
</evidence>
<protein>
    <recommendedName>
        <fullName evidence="3">Orphan protein</fullName>
    </recommendedName>
</protein>
<proteinExistence type="predicted"/>
<evidence type="ECO:0008006" key="3">
    <source>
        <dbReference type="Google" id="ProtNLM"/>
    </source>
</evidence>
<reference evidence="1 2" key="1">
    <citation type="submission" date="2023-08" db="EMBL/GenBank/DDBJ databases">
        <title>Pseudoalteromonas haloplanktis LL1 genome.</title>
        <authorList>
            <person name="Wu S."/>
        </authorList>
    </citation>
    <scope>NUCLEOTIDE SEQUENCE [LARGE SCALE GENOMIC DNA]</scope>
    <source>
        <strain evidence="1 2">LL1</strain>
    </source>
</reference>
<keyword evidence="2" id="KW-1185">Reference proteome</keyword>
<organism evidence="1 2">
    <name type="scientific">Pseudoalteromonas haloplanktis</name>
    <name type="common">Alteromonas haloplanktis</name>
    <dbReference type="NCBI Taxonomy" id="228"/>
    <lineage>
        <taxon>Bacteria</taxon>
        <taxon>Pseudomonadati</taxon>
        <taxon>Pseudomonadota</taxon>
        <taxon>Gammaproteobacteria</taxon>
        <taxon>Alteromonadales</taxon>
        <taxon>Pseudoalteromonadaceae</taxon>
        <taxon>Pseudoalteromonas</taxon>
    </lineage>
</organism>
<sequence length="90" mass="9902">MSTSLVSLITPKSTTLTKVALIDSQQVLYINQFDEKSSYKICVNANDISVSLKPERNSTCTLFSLLFCTDTAHLYSSNSATTALYITVKI</sequence>
<gene>
    <name evidence="1" type="ORF">RC083_19265</name>
</gene>
<dbReference type="Proteomes" id="UP001226574">
    <property type="component" value="Unassembled WGS sequence"/>
</dbReference>
<dbReference type="EMBL" id="JAVIFY010000019">
    <property type="protein sequence ID" value="MDQ9093715.1"/>
    <property type="molecule type" value="Genomic_DNA"/>
</dbReference>
<dbReference type="RefSeq" id="WP_309039673.1">
    <property type="nucleotide sequence ID" value="NZ_JAVIFY010000019.1"/>
</dbReference>
<accession>A0ABU1BH19</accession>
<evidence type="ECO:0000313" key="1">
    <source>
        <dbReference type="EMBL" id="MDQ9093715.1"/>
    </source>
</evidence>
<comment type="caution">
    <text evidence="1">The sequence shown here is derived from an EMBL/GenBank/DDBJ whole genome shotgun (WGS) entry which is preliminary data.</text>
</comment>
<name>A0ABU1BH19_PSEHA</name>